<evidence type="ECO:0000256" key="4">
    <source>
        <dbReference type="ARBA" id="ARBA00005204"/>
    </source>
</evidence>
<evidence type="ECO:0000256" key="8">
    <source>
        <dbReference type="ARBA" id="ARBA00022840"/>
    </source>
</evidence>
<protein>
    <recommendedName>
        <fullName evidence="11">Phosphoribosyl-AMP cyclohydrolase domain-containing protein</fullName>
    </recommendedName>
</protein>
<evidence type="ECO:0000256" key="10">
    <source>
        <dbReference type="ARBA" id="ARBA00023268"/>
    </source>
</evidence>
<comment type="pathway">
    <text evidence="3">Amino-acid biosynthesis; L-histidine biosynthesis; L-histidine from 5-phospho-alpha-D-ribose 1-diphosphate: step 3/9.</text>
</comment>
<dbReference type="GO" id="GO:0004635">
    <property type="term" value="F:phosphoribosyl-AMP cyclohydrolase activity"/>
    <property type="evidence" value="ECO:0007669"/>
    <property type="project" value="UniProtKB-EC"/>
</dbReference>
<evidence type="ECO:0000256" key="1">
    <source>
        <dbReference type="ARBA" id="ARBA00000024"/>
    </source>
</evidence>
<proteinExistence type="predicted"/>
<dbReference type="Gene3D" id="1.10.287.1080">
    <property type="entry name" value="MazG-like"/>
    <property type="match status" value="1"/>
</dbReference>
<dbReference type="InterPro" id="IPR008179">
    <property type="entry name" value="HisE"/>
</dbReference>
<evidence type="ECO:0000259" key="11">
    <source>
        <dbReference type="Pfam" id="PF01502"/>
    </source>
</evidence>
<evidence type="ECO:0000256" key="5">
    <source>
        <dbReference type="ARBA" id="ARBA00022605"/>
    </source>
</evidence>
<dbReference type="EMBL" id="CDMZ01003137">
    <property type="protein sequence ID" value="CEM45254.1"/>
    <property type="molecule type" value="Genomic_DNA"/>
</dbReference>
<evidence type="ECO:0000256" key="6">
    <source>
        <dbReference type="ARBA" id="ARBA00022741"/>
    </source>
</evidence>
<reference evidence="12" key="1">
    <citation type="submission" date="2014-11" db="EMBL/GenBank/DDBJ databases">
        <authorList>
            <person name="Otto D Thomas"/>
            <person name="Naeem Raeece"/>
        </authorList>
    </citation>
    <scope>NUCLEOTIDE SEQUENCE</scope>
</reference>
<dbReference type="VEuPathDB" id="CryptoDB:Cvel_28991"/>
<keyword evidence="5" id="KW-0028">Amino-acid biosynthesis</keyword>
<keyword evidence="6" id="KW-0547">Nucleotide-binding</keyword>
<dbReference type="GO" id="GO:0004636">
    <property type="term" value="F:phosphoribosyl-ATP diphosphatase activity"/>
    <property type="evidence" value="ECO:0007669"/>
    <property type="project" value="UniProtKB-EC"/>
</dbReference>
<accession>A0A0G4HM72</accession>
<dbReference type="GO" id="GO:0005524">
    <property type="term" value="F:ATP binding"/>
    <property type="evidence" value="ECO:0007669"/>
    <property type="project" value="UniProtKB-KW"/>
</dbReference>
<evidence type="ECO:0000256" key="2">
    <source>
        <dbReference type="ARBA" id="ARBA00001460"/>
    </source>
</evidence>
<sequence length="476" mass="52107">MLIPFWSLEDLPLDLSSPLCGENSLPATLVEYLKRADVFGEVLIFARSDQLKKFQKGDGTVSSLLREMRQGILGPFQLVESVKDLVVLDEEALDLVVSVLDSGVSKVVVQVPSPFLQGQALEGLVTALEGRIPRERLVLLPKMKNGDGVETLLENFDSWCESLRPHTNGFLFDLRSLGDGWRGKLVEAAEKMKGPRGKEDQPGTHIEVAFLCPPETVDVSLVSGLASALCKTSCRMSFPGPHSGEGPEGAPFVDLFAATLKSDRPDGLFTTVVCDESGVALGLVYSNVQSLHAAVECMRGVYWSRSRGGLWRKGDTSGAWQGLLSIDVDCDRDAIRFRVVQQGEPPAFCHLQRRTCWSAAAGLRALEETLKGRLKTAPAGSYTKRLFEDPQLLRHKLLEEAQELSEATEKDHVAAEAADLIFFALTRCTAAGVSLPDIEAHLDRRALKLKRRPGNAKQERILQAARELNQGHLNGS</sequence>
<evidence type="ECO:0000313" key="12">
    <source>
        <dbReference type="EMBL" id="CEM45254.1"/>
    </source>
</evidence>
<gene>
    <name evidence="12" type="ORF">Cvel_28991</name>
</gene>
<dbReference type="Gene3D" id="3.10.20.810">
    <property type="entry name" value="Phosphoribosyl-AMP cyclohydrolase"/>
    <property type="match status" value="1"/>
</dbReference>
<dbReference type="InterPro" id="IPR038019">
    <property type="entry name" value="PRib_AMP_CycHydrolase_sf"/>
</dbReference>
<evidence type="ECO:0000256" key="3">
    <source>
        <dbReference type="ARBA" id="ARBA00005169"/>
    </source>
</evidence>
<comment type="pathway">
    <text evidence="4">Amino-acid biosynthesis; L-histidine biosynthesis; L-histidine from 5-phospho-alpha-D-ribose 1-diphosphate: step 2/9.</text>
</comment>
<dbReference type="SUPFAM" id="SSF101386">
    <property type="entry name" value="all-alpha NTP pyrophosphatases"/>
    <property type="match status" value="1"/>
</dbReference>
<dbReference type="InterPro" id="IPR021130">
    <property type="entry name" value="PRib-ATP_PPHydrolase-like"/>
</dbReference>
<keyword evidence="8" id="KW-0067">ATP-binding</keyword>
<dbReference type="InterPro" id="IPR002496">
    <property type="entry name" value="PRib_AMP_CycHydrolase_dom"/>
</dbReference>
<comment type="catalytic activity">
    <reaction evidence="1">
        <text>1-(5-phospho-beta-D-ribosyl)-5'-AMP + H2O = 1-(5-phospho-beta-D-ribosyl)-5-[(5-phospho-beta-D-ribosylamino)methylideneamino]imidazole-4-carboxamide</text>
        <dbReference type="Rhea" id="RHEA:20049"/>
        <dbReference type="ChEBI" id="CHEBI:15377"/>
        <dbReference type="ChEBI" id="CHEBI:58435"/>
        <dbReference type="ChEBI" id="CHEBI:59457"/>
        <dbReference type="EC" id="3.5.4.19"/>
    </reaction>
</comment>
<feature type="domain" description="Phosphoribosyl-AMP cyclohydrolase" evidence="11">
    <location>
        <begin position="283"/>
        <end position="357"/>
    </location>
</feature>
<dbReference type="AlphaFoldDB" id="A0A0G4HM72"/>
<keyword evidence="10" id="KW-0511">Multifunctional enzyme</keyword>
<evidence type="ECO:0000256" key="9">
    <source>
        <dbReference type="ARBA" id="ARBA00023102"/>
    </source>
</evidence>
<dbReference type="PANTHER" id="PTHR42945">
    <property type="entry name" value="HISTIDINE BIOSYNTHESIS BIFUNCTIONAL PROTEIN"/>
    <property type="match status" value="1"/>
</dbReference>
<name>A0A0G4HM72_9ALVE</name>
<keyword evidence="7" id="KW-0378">Hydrolase</keyword>
<evidence type="ECO:0000256" key="7">
    <source>
        <dbReference type="ARBA" id="ARBA00022801"/>
    </source>
</evidence>
<dbReference type="PANTHER" id="PTHR42945:SF1">
    <property type="entry name" value="HISTIDINE BIOSYNTHESIS BIFUNCTIONAL PROTEIN HIS7"/>
    <property type="match status" value="1"/>
</dbReference>
<organism evidence="12">
    <name type="scientific">Chromera velia CCMP2878</name>
    <dbReference type="NCBI Taxonomy" id="1169474"/>
    <lineage>
        <taxon>Eukaryota</taxon>
        <taxon>Sar</taxon>
        <taxon>Alveolata</taxon>
        <taxon>Colpodellida</taxon>
        <taxon>Chromeraceae</taxon>
        <taxon>Chromera</taxon>
    </lineage>
</organism>
<keyword evidence="9" id="KW-0368">Histidine biosynthesis</keyword>
<dbReference type="UniPathway" id="UPA00031">
    <property type="reaction ID" value="UER00007"/>
</dbReference>
<dbReference type="Pfam" id="PF01502">
    <property type="entry name" value="PRA-CH"/>
    <property type="match status" value="1"/>
</dbReference>
<dbReference type="CDD" id="cd11546">
    <property type="entry name" value="NTP-PPase_His4"/>
    <property type="match status" value="1"/>
</dbReference>
<dbReference type="NCBIfam" id="TIGR03188">
    <property type="entry name" value="histidine_hisI"/>
    <property type="match status" value="1"/>
</dbReference>
<comment type="catalytic activity">
    <reaction evidence="2">
        <text>1-(5-phospho-beta-D-ribosyl)-ATP + H2O = 1-(5-phospho-beta-D-ribosyl)-5'-AMP + diphosphate + H(+)</text>
        <dbReference type="Rhea" id="RHEA:22828"/>
        <dbReference type="ChEBI" id="CHEBI:15377"/>
        <dbReference type="ChEBI" id="CHEBI:15378"/>
        <dbReference type="ChEBI" id="CHEBI:33019"/>
        <dbReference type="ChEBI" id="CHEBI:59457"/>
        <dbReference type="ChEBI" id="CHEBI:73183"/>
        <dbReference type="EC" id="3.6.1.31"/>
    </reaction>
</comment>
<dbReference type="SUPFAM" id="SSF141734">
    <property type="entry name" value="HisI-like"/>
    <property type="match status" value="1"/>
</dbReference>
<dbReference type="Pfam" id="PF01503">
    <property type="entry name" value="PRA-PH"/>
    <property type="match status" value="1"/>
</dbReference>
<dbReference type="GO" id="GO:0000105">
    <property type="term" value="P:L-histidine biosynthetic process"/>
    <property type="evidence" value="ECO:0007669"/>
    <property type="project" value="UniProtKB-UniPathway"/>
</dbReference>